<protein>
    <submittedName>
        <fullName evidence="2">Uncharacterized protein</fullName>
    </submittedName>
</protein>
<name>A0AAV4MAR7_CAEEX</name>
<feature type="compositionally biased region" description="Basic and acidic residues" evidence="1">
    <location>
        <begin position="1"/>
        <end position="11"/>
    </location>
</feature>
<evidence type="ECO:0000313" key="2">
    <source>
        <dbReference type="EMBL" id="GIX69109.1"/>
    </source>
</evidence>
<sequence length="151" mass="17431">MLHVSESEGKHSRAKRSSAYKSRRNSIQEVDLQNLDREGKNHTNDTFVTKKQNSNFDQNETFKDIDNEIEVTKENVDNKINSAHFEELAELKESQKTRGDSPSDNCEDQTKLPREHEKVLNEVERSPVDGTSTEKLANDYINDDELPLLKR</sequence>
<accession>A0AAV4MAR7</accession>
<feature type="compositionally biased region" description="Polar residues" evidence="1">
    <location>
        <begin position="44"/>
        <end position="59"/>
    </location>
</feature>
<evidence type="ECO:0000256" key="1">
    <source>
        <dbReference type="SAM" id="MobiDB-lite"/>
    </source>
</evidence>
<proteinExistence type="predicted"/>
<feature type="compositionally biased region" description="Basic residues" evidence="1">
    <location>
        <begin position="12"/>
        <end position="24"/>
    </location>
</feature>
<comment type="caution">
    <text evidence="2">The sequence shown here is derived from an EMBL/GenBank/DDBJ whole genome shotgun (WGS) entry which is preliminary data.</text>
</comment>
<dbReference type="AlphaFoldDB" id="A0AAV4MAR7"/>
<feature type="region of interest" description="Disordered" evidence="1">
    <location>
        <begin position="92"/>
        <end position="151"/>
    </location>
</feature>
<evidence type="ECO:0000313" key="3">
    <source>
        <dbReference type="Proteomes" id="UP001054945"/>
    </source>
</evidence>
<feature type="compositionally biased region" description="Acidic residues" evidence="1">
    <location>
        <begin position="141"/>
        <end position="151"/>
    </location>
</feature>
<feature type="region of interest" description="Disordered" evidence="1">
    <location>
        <begin position="1"/>
        <end position="59"/>
    </location>
</feature>
<feature type="compositionally biased region" description="Basic and acidic residues" evidence="1">
    <location>
        <begin position="92"/>
        <end position="101"/>
    </location>
</feature>
<feature type="compositionally biased region" description="Basic and acidic residues" evidence="1">
    <location>
        <begin position="108"/>
        <end position="127"/>
    </location>
</feature>
<reference evidence="2 3" key="1">
    <citation type="submission" date="2021-06" db="EMBL/GenBank/DDBJ databases">
        <title>Caerostris extrusa draft genome.</title>
        <authorList>
            <person name="Kono N."/>
            <person name="Arakawa K."/>
        </authorList>
    </citation>
    <scope>NUCLEOTIDE SEQUENCE [LARGE SCALE GENOMIC DNA]</scope>
</reference>
<gene>
    <name evidence="2" type="ORF">CEXT_196421</name>
</gene>
<dbReference type="EMBL" id="BPLR01002017">
    <property type="protein sequence ID" value="GIX69109.1"/>
    <property type="molecule type" value="Genomic_DNA"/>
</dbReference>
<organism evidence="2 3">
    <name type="scientific">Caerostris extrusa</name>
    <name type="common">Bark spider</name>
    <name type="synonym">Caerostris bankana</name>
    <dbReference type="NCBI Taxonomy" id="172846"/>
    <lineage>
        <taxon>Eukaryota</taxon>
        <taxon>Metazoa</taxon>
        <taxon>Ecdysozoa</taxon>
        <taxon>Arthropoda</taxon>
        <taxon>Chelicerata</taxon>
        <taxon>Arachnida</taxon>
        <taxon>Araneae</taxon>
        <taxon>Araneomorphae</taxon>
        <taxon>Entelegynae</taxon>
        <taxon>Araneoidea</taxon>
        <taxon>Araneidae</taxon>
        <taxon>Caerostris</taxon>
    </lineage>
</organism>
<feature type="compositionally biased region" description="Basic and acidic residues" evidence="1">
    <location>
        <begin position="34"/>
        <end position="43"/>
    </location>
</feature>
<dbReference type="Proteomes" id="UP001054945">
    <property type="component" value="Unassembled WGS sequence"/>
</dbReference>
<keyword evidence="3" id="KW-1185">Reference proteome</keyword>